<name>A0A9W8ZBH3_9PLEO</name>
<evidence type="ECO:0000313" key="3">
    <source>
        <dbReference type="Proteomes" id="UP001140510"/>
    </source>
</evidence>
<dbReference type="EMBL" id="JAPEVA010000063">
    <property type="protein sequence ID" value="KAJ4402259.1"/>
    <property type="molecule type" value="Genomic_DNA"/>
</dbReference>
<protein>
    <submittedName>
        <fullName evidence="2">Uncharacterized protein</fullName>
    </submittedName>
</protein>
<feature type="region of interest" description="Disordered" evidence="1">
    <location>
        <begin position="1"/>
        <end position="76"/>
    </location>
</feature>
<organism evidence="2 3">
    <name type="scientific">Didymella pomorum</name>
    <dbReference type="NCBI Taxonomy" id="749634"/>
    <lineage>
        <taxon>Eukaryota</taxon>
        <taxon>Fungi</taxon>
        <taxon>Dikarya</taxon>
        <taxon>Ascomycota</taxon>
        <taxon>Pezizomycotina</taxon>
        <taxon>Dothideomycetes</taxon>
        <taxon>Pleosporomycetidae</taxon>
        <taxon>Pleosporales</taxon>
        <taxon>Pleosporineae</taxon>
        <taxon>Didymellaceae</taxon>
        <taxon>Didymella</taxon>
    </lineage>
</organism>
<gene>
    <name evidence="2" type="ORF">N0V91_007292</name>
</gene>
<reference evidence="2" key="1">
    <citation type="submission" date="2022-10" db="EMBL/GenBank/DDBJ databases">
        <title>Tapping the CABI collections for fungal endophytes: first genome assemblies for Collariella, Neodidymelliopsis, Ascochyta clinopodiicola, Didymella pomorum, Didymosphaeria variabile, Neocosmospora piperis and Neocucurbitaria cava.</title>
        <authorList>
            <person name="Hill R."/>
        </authorList>
    </citation>
    <scope>NUCLEOTIDE SEQUENCE</scope>
    <source>
        <strain evidence="2">IMI 355091</strain>
    </source>
</reference>
<dbReference type="AlphaFoldDB" id="A0A9W8ZBH3"/>
<comment type="caution">
    <text evidence="2">The sequence shown here is derived from an EMBL/GenBank/DDBJ whole genome shotgun (WGS) entry which is preliminary data.</text>
</comment>
<accession>A0A9W8ZBH3</accession>
<sequence length="272" mass="30851">MYSPPWSSDPFDLPTYLARGARGRRSSSRWPDPPRSSPFPFNPPPSPMMYGMKPRSGPKSFYPKLPKPSKYARFSDLDTPLSSDFSTSDRDDTYTLDTDSDFSPISNFPSRRRYARPDRTSRPDISLVSLPIFRPIAQEPRLRHDEALFLPPLVHLRILMLMPSGREGLRIAVPGSVAFEDVTKQVVQCYAGRGVPYQAHVEQRGRMLEPPRDVVLEDLAHMGEVYKAGRREMKVEIVVAGAEGWGVGEGDAEVETVRKREVSRKRYTKAKR</sequence>
<keyword evidence="3" id="KW-1185">Reference proteome</keyword>
<dbReference type="OrthoDB" id="3782183at2759"/>
<dbReference type="Proteomes" id="UP001140510">
    <property type="component" value="Unassembled WGS sequence"/>
</dbReference>
<evidence type="ECO:0000313" key="2">
    <source>
        <dbReference type="EMBL" id="KAJ4402259.1"/>
    </source>
</evidence>
<evidence type="ECO:0000256" key="1">
    <source>
        <dbReference type="SAM" id="MobiDB-lite"/>
    </source>
</evidence>
<proteinExistence type="predicted"/>
<feature type="compositionally biased region" description="Pro residues" evidence="1">
    <location>
        <begin position="31"/>
        <end position="47"/>
    </location>
</feature>